<dbReference type="AlphaFoldDB" id="A0A0T6BKU2"/>
<dbReference type="RefSeq" id="WP_048356133.1">
    <property type="nucleotide sequence ID" value="NZ_CP023481.1"/>
</dbReference>
<dbReference type="EMBL" id="JARRTL010000022">
    <property type="protein sequence ID" value="MEC0486728.1"/>
    <property type="molecule type" value="Genomic_DNA"/>
</dbReference>
<accession>A0A0T6BKU2</accession>
<dbReference type="InterPro" id="IPR057006">
    <property type="entry name" value="Phage_TAC_19"/>
</dbReference>
<name>A0A0T6BKU2_9BACI</name>
<evidence type="ECO:0000313" key="2">
    <source>
        <dbReference type="EMBL" id="MEC0486728.1"/>
    </source>
</evidence>
<evidence type="ECO:0000313" key="3">
    <source>
        <dbReference type="Proteomes" id="UP000036168"/>
    </source>
</evidence>
<evidence type="ECO:0008006" key="5">
    <source>
        <dbReference type="Google" id="ProtNLM"/>
    </source>
</evidence>
<dbReference type="EMBL" id="LECW02000043">
    <property type="protein sequence ID" value="KRT90683.1"/>
    <property type="molecule type" value="Genomic_DNA"/>
</dbReference>
<dbReference type="NCBIfam" id="NF047360">
    <property type="entry name" value="tail_chap_PVL"/>
    <property type="match status" value="1"/>
</dbReference>
<reference evidence="1 3" key="1">
    <citation type="journal article" date="2015" name="Int. J. Syst. Evol. Microbiol.">
        <title>Bacillus glycinifermentans sp. nov., isolated from fermented soybean paste.</title>
        <authorList>
            <person name="Kim S.J."/>
            <person name="Dunlap C.A."/>
            <person name="Kwon S.W."/>
            <person name="Rooney A.P."/>
        </authorList>
    </citation>
    <scope>NUCLEOTIDE SEQUENCE [LARGE SCALE GENOMIC DNA]</scope>
    <source>
        <strain evidence="1 3">GO-13</strain>
    </source>
</reference>
<dbReference type="Pfam" id="PF23857">
    <property type="entry name" value="Phage_TAC_19"/>
    <property type="match status" value="1"/>
</dbReference>
<gene>
    <name evidence="1" type="ORF">AB447_224045</name>
    <name evidence="2" type="ORF">P8828_18265</name>
</gene>
<reference evidence="1" key="2">
    <citation type="submission" date="2015-10" db="EMBL/GenBank/DDBJ databases">
        <authorList>
            <person name="Gilbert D.G."/>
        </authorList>
    </citation>
    <scope>NUCLEOTIDE SEQUENCE</scope>
    <source>
        <strain evidence="1">GO-13</strain>
    </source>
</reference>
<proteinExistence type="predicted"/>
<organism evidence="1 3">
    <name type="scientific">Bacillus glycinifermentans</name>
    <dbReference type="NCBI Taxonomy" id="1664069"/>
    <lineage>
        <taxon>Bacteria</taxon>
        <taxon>Bacillati</taxon>
        <taxon>Bacillota</taxon>
        <taxon>Bacilli</taxon>
        <taxon>Bacillales</taxon>
        <taxon>Bacillaceae</taxon>
        <taxon>Bacillus</taxon>
    </lineage>
</organism>
<protein>
    <recommendedName>
        <fullName evidence="5">Phage protein</fullName>
    </recommendedName>
</protein>
<sequence length="111" mass="12356">MQITLMIDGEDKVFQAPFVKGRMLREAIKLSKSSNFDDLDVEDLDALVGYVVRVYDNQFDIDQFYDGISSEKLIPVITETIQKVVGTVAAPNEQVGENKATETQAIGEVKN</sequence>
<reference evidence="2 4" key="3">
    <citation type="submission" date="2023-03" db="EMBL/GenBank/DDBJ databases">
        <title>Agriculturally important microbes genome sequencing.</title>
        <authorList>
            <person name="Dunlap C."/>
        </authorList>
    </citation>
    <scope>NUCLEOTIDE SEQUENCE [LARGE SCALE GENOMIC DNA]</scope>
    <source>
        <strain evidence="2 4">CBP-3203</strain>
    </source>
</reference>
<evidence type="ECO:0000313" key="4">
    <source>
        <dbReference type="Proteomes" id="UP001341297"/>
    </source>
</evidence>
<dbReference type="Proteomes" id="UP001341297">
    <property type="component" value="Unassembled WGS sequence"/>
</dbReference>
<evidence type="ECO:0000313" key="1">
    <source>
        <dbReference type="EMBL" id="KRT90683.1"/>
    </source>
</evidence>
<dbReference type="OrthoDB" id="2915540at2"/>
<dbReference type="Proteomes" id="UP000036168">
    <property type="component" value="Unassembled WGS sequence"/>
</dbReference>
<comment type="caution">
    <text evidence="1">The sequence shown here is derived from an EMBL/GenBank/DDBJ whole genome shotgun (WGS) entry which is preliminary data.</text>
</comment>
<keyword evidence="4" id="KW-1185">Reference proteome</keyword>